<evidence type="ECO:0000313" key="1">
    <source>
        <dbReference type="EMBL" id="MFC6591271.1"/>
    </source>
</evidence>
<sequence length="140" mass="15925">MLLGEFRATHDFTGIPQVDWDAVRILTVADYWDGPLSGLIDHAGELYWYESYFDEELDSYPYPRRCVMARISVAASAEELKWNRLFREKVRNGTLLRPGQLQSEYYAAAAQRTPNDFASAPITGWFCLGAEPAGGWLAHF</sequence>
<protein>
    <submittedName>
        <fullName evidence="1">Uncharacterized protein</fullName>
    </submittedName>
</protein>
<gene>
    <name evidence="1" type="ORF">ACFP81_04025</name>
</gene>
<dbReference type="EMBL" id="JBHSWD010000001">
    <property type="protein sequence ID" value="MFC6591271.1"/>
    <property type="molecule type" value="Genomic_DNA"/>
</dbReference>
<reference evidence="2" key="1">
    <citation type="journal article" date="2019" name="Int. J. Syst. Evol. Microbiol.">
        <title>The Global Catalogue of Microorganisms (GCM) 10K type strain sequencing project: providing services to taxonomists for standard genome sequencing and annotation.</title>
        <authorList>
            <consortium name="The Broad Institute Genomics Platform"/>
            <consortium name="The Broad Institute Genome Sequencing Center for Infectious Disease"/>
            <person name="Wu L."/>
            <person name="Ma J."/>
        </authorList>
    </citation>
    <scope>NUCLEOTIDE SEQUENCE [LARGE SCALE GENOMIC DNA]</scope>
    <source>
        <strain evidence="2">CGMCC 1.15772</strain>
    </source>
</reference>
<organism evidence="1 2">
    <name type="scientific">Deinococcus lacus</name>
    <dbReference type="NCBI Taxonomy" id="392561"/>
    <lineage>
        <taxon>Bacteria</taxon>
        <taxon>Thermotogati</taxon>
        <taxon>Deinococcota</taxon>
        <taxon>Deinococci</taxon>
        <taxon>Deinococcales</taxon>
        <taxon>Deinococcaceae</taxon>
        <taxon>Deinococcus</taxon>
    </lineage>
</organism>
<comment type="caution">
    <text evidence="1">The sequence shown here is derived from an EMBL/GenBank/DDBJ whole genome shotgun (WGS) entry which is preliminary data.</text>
</comment>
<dbReference type="Proteomes" id="UP001596297">
    <property type="component" value="Unassembled WGS sequence"/>
</dbReference>
<evidence type="ECO:0000313" key="2">
    <source>
        <dbReference type="Proteomes" id="UP001596297"/>
    </source>
</evidence>
<name>A0ABW1YAD7_9DEIO</name>
<dbReference type="RefSeq" id="WP_380082276.1">
    <property type="nucleotide sequence ID" value="NZ_JBHSWD010000001.1"/>
</dbReference>
<proteinExistence type="predicted"/>
<keyword evidence="2" id="KW-1185">Reference proteome</keyword>
<accession>A0ABW1YAD7</accession>